<dbReference type="PROSITE" id="PS50928">
    <property type="entry name" value="ABC_TM1"/>
    <property type="match status" value="1"/>
</dbReference>
<keyword evidence="4 7" id="KW-0812">Transmembrane</keyword>
<dbReference type="HOGENOM" id="CLU_046113_2_2_5"/>
<evidence type="ECO:0000256" key="1">
    <source>
        <dbReference type="ARBA" id="ARBA00004651"/>
    </source>
</evidence>
<keyword evidence="3" id="KW-1003">Cell membrane</keyword>
<dbReference type="CDD" id="cd06261">
    <property type="entry name" value="TM_PBP2"/>
    <property type="match status" value="1"/>
</dbReference>
<feature type="transmembrane region" description="Helical" evidence="7">
    <location>
        <begin position="40"/>
        <end position="59"/>
    </location>
</feature>
<dbReference type="PANTHER" id="PTHR30151">
    <property type="entry name" value="ALKANE SULFONATE ABC TRANSPORTER-RELATED, MEMBRANE SUBUNIT"/>
    <property type="match status" value="1"/>
</dbReference>
<comment type="similarity">
    <text evidence="7">Belongs to the binding-protein-dependent transport system permease family.</text>
</comment>
<feature type="transmembrane region" description="Helical" evidence="7">
    <location>
        <begin position="147"/>
        <end position="174"/>
    </location>
</feature>
<protein>
    <submittedName>
        <fullName evidence="9">ABC transporter permease</fullName>
    </submittedName>
</protein>
<dbReference type="STRING" id="1208324.P73_2036"/>
<feature type="transmembrane region" description="Helical" evidence="7">
    <location>
        <begin position="71"/>
        <end position="93"/>
    </location>
</feature>
<dbReference type="Proteomes" id="UP000031521">
    <property type="component" value="Chromosome"/>
</dbReference>
<accession>A0A0B5E163</accession>
<evidence type="ECO:0000256" key="7">
    <source>
        <dbReference type="RuleBase" id="RU363032"/>
    </source>
</evidence>
<feature type="transmembrane region" description="Helical" evidence="7">
    <location>
        <begin position="194"/>
        <end position="216"/>
    </location>
</feature>
<reference evidence="9 10" key="1">
    <citation type="journal article" date="2014" name="Int. J. Syst. Evol. Microbiol.">
        <title>Celeribacter indicus sp. nov., a polycyclic aromatic hydrocarbon-degrading bacterium from deep-sea sediment and reclassification of Huaishuia halophila as Celeribacter halophilus comb. nov.</title>
        <authorList>
            <person name="Lai Q."/>
            <person name="Cao J."/>
            <person name="Yuan J."/>
            <person name="Li F."/>
            <person name="Shao Z."/>
        </authorList>
    </citation>
    <scope>NUCLEOTIDE SEQUENCE [LARGE SCALE GENOMIC DNA]</scope>
    <source>
        <strain evidence="9">P73</strain>
    </source>
</reference>
<dbReference type="InterPro" id="IPR035906">
    <property type="entry name" value="MetI-like_sf"/>
</dbReference>
<feature type="transmembrane region" description="Helical" evidence="7">
    <location>
        <begin position="99"/>
        <end position="121"/>
    </location>
</feature>
<proteinExistence type="inferred from homology"/>
<evidence type="ECO:0000256" key="3">
    <source>
        <dbReference type="ARBA" id="ARBA00022475"/>
    </source>
</evidence>
<keyword evidence="2 7" id="KW-0813">Transport</keyword>
<sequence length="229" mass="24511">MVRLLSVPIYMLPPPTKIAVALWGAPSAVASHTWATFVTVMGGFFLAIAVSFPLAAWITMSNFGRVAIYPLIILSQSVPKVALAPILVVMLGTNAAPKIIVAMLVAFFPLVVSTATGLSAVPKELLELGRSLRAGPMKELLRIRLPYAVPFIFAGLKMAITLSVIGAVVGEFVAADRGLGFLMTSSLAFFNTPMGFGAIVVLSVLAMVLFQIIAICERVFFPWSIRMQN</sequence>
<dbReference type="GO" id="GO:0005886">
    <property type="term" value="C:plasma membrane"/>
    <property type="evidence" value="ECO:0007669"/>
    <property type="project" value="UniProtKB-SubCell"/>
</dbReference>
<evidence type="ECO:0000256" key="4">
    <source>
        <dbReference type="ARBA" id="ARBA00022692"/>
    </source>
</evidence>
<keyword evidence="5 7" id="KW-1133">Transmembrane helix</keyword>
<evidence type="ECO:0000256" key="2">
    <source>
        <dbReference type="ARBA" id="ARBA00022448"/>
    </source>
</evidence>
<dbReference type="Gene3D" id="1.10.3720.10">
    <property type="entry name" value="MetI-like"/>
    <property type="match status" value="1"/>
</dbReference>
<dbReference type="InterPro" id="IPR000515">
    <property type="entry name" value="MetI-like"/>
</dbReference>
<dbReference type="PANTHER" id="PTHR30151:SF20">
    <property type="entry name" value="ABC TRANSPORTER PERMEASE PROTEIN HI_0355-RELATED"/>
    <property type="match status" value="1"/>
</dbReference>
<evidence type="ECO:0000313" key="9">
    <source>
        <dbReference type="EMBL" id="AJE46751.1"/>
    </source>
</evidence>
<evidence type="ECO:0000313" key="10">
    <source>
        <dbReference type="Proteomes" id="UP000031521"/>
    </source>
</evidence>
<evidence type="ECO:0000259" key="8">
    <source>
        <dbReference type="PROSITE" id="PS50928"/>
    </source>
</evidence>
<dbReference type="KEGG" id="cid:P73_2036"/>
<name>A0A0B5E163_9RHOB</name>
<gene>
    <name evidence="9" type="ORF">P73_2036</name>
</gene>
<dbReference type="EMBL" id="CP004393">
    <property type="protein sequence ID" value="AJE46751.1"/>
    <property type="molecule type" value="Genomic_DNA"/>
</dbReference>
<dbReference type="Pfam" id="PF00528">
    <property type="entry name" value="BPD_transp_1"/>
    <property type="match status" value="1"/>
</dbReference>
<evidence type="ECO:0000256" key="6">
    <source>
        <dbReference type="ARBA" id="ARBA00023136"/>
    </source>
</evidence>
<feature type="domain" description="ABC transmembrane type-1" evidence="8">
    <location>
        <begin position="33"/>
        <end position="217"/>
    </location>
</feature>
<dbReference type="GO" id="GO:0055085">
    <property type="term" value="P:transmembrane transport"/>
    <property type="evidence" value="ECO:0007669"/>
    <property type="project" value="InterPro"/>
</dbReference>
<comment type="subcellular location">
    <subcellularLocation>
        <location evidence="1 7">Cell membrane</location>
        <topology evidence="1 7">Multi-pass membrane protein</topology>
    </subcellularLocation>
</comment>
<evidence type="ECO:0000256" key="5">
    <source>
        <dbReference type="ARBA" id="ARBA00022989"/>
    </source>
</evidence>
<dbReference type="SUPFAM" id="SSF161098">
    <property type="entry name" value="MetI-like"/>
    <property type="match status" value="1"/>
</dbReference>
<keyword evidence="10" id="KW-1185">Reference proteome</keyword>
<organism evidence="9 10">
    <name type="scientific">Celeribacter indicus</name>
    <dbReference type="NCBI Taxonomy" id="1208324"/>
    <lineage>
        <taxon>Bacteria</taxon>
        <taxon>Pseudomonadati</taxon>
        <taxon>Pseudomonadota</taxon>
        <taxon>Alphaproteobacteria</taxon>
        <taxon>Rhodobacterales</taxon>
        <taxon>Roseobacteraceae</taxon>
        <taxon>Celeribacter</taxon>
    </lineage>
</organism>
<dbReference type="AlphaFoldDB" id="A0A0B5E163"/>
<keyword evidence="6 7" id="KW-0472">Membrane</keyword>